<evidence type="ECO:0000256" key="5">
    <source>
        <dbReference type="ARBA" id="ARBA00022691"/>
    </source>
</evidence>
<keyword evidence="10" id="KW-0963">Cytoplasm</keyword>
<dbReference type="GO" id="GO:0004015">
    <property type="term" value="F:adenosylmethionine-8-amino-7-oxononanoate transaminase activity"/>
    <property type="evidence" value="ECO:0007669"/>
    <property type="project" value="UniProtKB-UniRule"/>
</dbReference>
<dbReference type="Gene3D" id="3.90.1150.10">
    <property type="entry name" value="Aspartate Aminotransferase, domain 1"/>
    <property type="match status" value="1"/>
</dbReference>
<evidence type="ECO:0000256" key="1">
    <source>
        <dbReference type="ARBA" id="ARBA00001933"/>
    </source>
</evidence>
<proteinExistence type="inferred from homology"/>
<dbReference type="PANTHER" id="PTHR42684:SF17">
    <property type="entry name" value="ADENOSYLMETHIONINE-8-AMINO-7-OXONONANOATE AMINOTRANSFERASE"/>
    <property type="match status" value="1"/>
</dbReference>
<feature type="binding site" evidence="10">
    <location>
        <position position="254"/>
    </location>
    <ligand>
        <name>pyridoxal 5'-phosphate</name>
        <dbReference type="ChEBI" id="CHEBI:597326"/>
    </ligand>
</feature>
<comment type="catalytic activity">
    <reaction evidence="8 10">
        <text>(8S)-8-amino-7-oxononanoate + S-adenosyl-L-methionine = S-adenosyl-4-methylsulfanyl-2-oxobutanoate + (7R,8S)-7,8-diammoniononanoate</text>
        <dbReference type="Rhea" id="RHEA:16861"/>
        <dbReference type="ChEBI" id="CHEBI:16490"/>
        <dbReference type="ChEBI" id="CHEBI:59789"/>
        <dbReference type="ChEBI" id="CHEBI:149468"/>
        <dbReference type="ChEBI" id="CHEBI:149469"/>
        <dbReference type="EC" id="2.6.1.62"/>
    </reaction>
</comment>
<dbReference type="AlphaFoldDB" id="A0A1A3MTX6"/>
<dbReference type="HAMAP" id="MF_00834">
    <property type="entry name" value="BioA"/>
    <property type="match status" value="1"/>
</dbReference>
<gene>
    <name evidence="10" type="primary">bioA</name>
    <name evidence="11" type="ORF">A5636_10915</name>
</gene>
<feature type="binding site" evidence="10">
    <location>
        <position position="283"/>
    </location>
    <ligand>
        <name>substrate</name>
    </ligand>
</feature>
<evidence type="ECO:0000256" key="7">
    <source>
        <dbReference type="ARBA" id="ARBA00022898"/>
    </source>
</evidence>
<name>A0A1A3MTX6_MYCAS</name>
<feature type="binding site" evidence="10">
    <location>
        <position position="64"/>
    </location>
    <ligand>
        <name>substrate</name>
    </ligand>
</feature>
<reference evidence="11 12" key="1">
    <citation type="submission" date="2016-06" db="EMBL/GenBank/DDBJ databases">
        <authorList>
            <person name="Kjaerup R.B."/>
            <person name="Dalgaard T.S."/>
            <person name="Juul-Madsen H.R."/>
        </authorList>
    </citation>
    <scope>NUCLEOTIDE SEQUENCE [LARGE SCALE GENOMIC DNA]</scope>
    <source>
        <strain evidence="11 12">1245139.5</strain>
    </source>
</reference>
<evidence type="ECO:0000256" key="2">
    <source>
        <dbReference type="ARBA" id="ARBA00005063"/>
    </source>
</evidence>
<dbReference type="InterPro" id="IPR015421">
    <property type="entry name" value="PyrdxlP-dep_Trfase_major"/>
</dbReference>
<evidence type="ECO:0000313" key="12">
    <source>
        <dbReference type="Proteomes" id="UP000093629"/>
    </source>
</evidence>
<evidence type="ECO:0000256" key="6">
    <source>
        <dbReference type="ARBA" id="ARBA00022756"/>
    </source>
</evidence>
<comment type="pathway">
    <text evidence="2 10">Cofactor biosynthesis; biotin biosynthesis; 7,8-diaminononanoate from 8-amino-7-oxononanoate (SAM route): step 1/1.</text>
</comment>
<sequence>MAPGGPGWTPAQISAIDAAHLWHPYSTIGSEAIPPVVAVGARGAWLTLIQDGAPVEVLDAMSSWWTAIHGHGHPVLDEAMSAQLATMNHVMFGGLTHEPAARLAQLLVQITPAGLETVFLSDSGSVSVEVAVKMALQYWRSIGQPAKRRLMTWRGGYHGDTFTPMSICDPDGGMHSLWTDVLSAQVFAPQVPRDYDPDYSAAFEAQLARNAAELAAVVVEPVMQGAGGMRFHDPQYLVDLRDICRRHGVLLIFDEIATGFGRTGELFAADHAGVSPDIMCVGKALTGGYLSLAATLCTAEIAHAISTGAAGALMHGPTFMANPLACAVSVASVELLVSQDWRARVAEIGGGLLTGLEPARALPGVTDVRVCGGVGVIECDRPVDLTVATPATIERGVWLRPFRNLIYVMPPYICTPVEIAQITSAMVQVARLVG</sequence>
<feature type="modified residue" description="N6-(pyridoxal phosphate)lysine" evidence="10">
    <location>
        <position position="283"/>
    </location>
</feature>
<dbReference type="Proteomes" id="UP000093629">
    <property type="component" value="Unassembled WGS sequence"/>
</dbReference>
<keyword evidence="4 10" id="KW-0808">Transferase</keyword>
<dbReference type="UniPathway" id="UPA00078">
    <property type="reaction ID" value="UER00160"/>
</dbReference>
<dbReference type="OrthoDB" id="9801052at2"/>
<dbReference type="PANTHER" id="PTHR42684">
    <property type="entry name" value="ADENOSYLMETHIONINE-8-AMINO-7-OXONONANOATE AMINOTRANSFERASE"/>
    <property type="match status" value="1"/>
</dbReference>
<feature type="binding site" evidence="10">
    <location>
        <position position="157"/>
    </location>
    <ligand>
        <name>substrate</name>
    </ligand>
</feature>
<evidence type="ECO:0000256" key="8">
    <source>
        <dbReference type="ARBA" id="ARBA00048449"/>
    </source>
</evidence>
<dbReference type="EC" id="2.6.1.62" evidence="10"/>
<comment type="subcellular location">
    <subcellularLocation>
        <location evidence="10">Cytoplasm</location>
    </subcellularLocation>
</comment>
<evidence type="ECO:0000256" key="4">
    <source>
        <dbReference type="ARBA" id="ARBA00022679"/>
    </source>
</evidence>
<protein>
    <recommendedName>
        <fullName evidence="10">Adenosylmethionine-8-amino-7-oxononanoate aminotransferase</fullName>
        <ecNumber evidence="10">2.6.1.62</ecNumber>
    </recommendedName>
    <alternativeName>
        <fullName evidence="10">7,8-diamino-pelargonic acid aminotransferase</fullName>
        <shortName evidence="10">DAPA AT</shortName>
        <shortName evidence="10">DAPA aminotransferase</shortName>
    </alternativeName>
    <alternativeName>
        <fullName evidence="10">7,8-diaminononanoate synthase</fullName>
        <shortName evidence="10">DANS</shortName>
    </alternativeName>
    <alternativeName>
        <fullName evidence="10">Diaminopelargonic acid synthase</fullName>
    </alternativeName>
</protein>
<keyword evidence="6 10" id="KW-0093">Biotin biosynthesis</keyword>
<dbReference type="InterPro" id="IPR015422">
    <property type="entry name" value="PyrdxlP-dep_Trfase_small"/>
</dbReference>
<dbReference type="CDD" id="cd00610">
    <property type="entry name" value="OAT_like"/>
    <property type="match status" value="1"/>
</dbReference>
<comment type="similarity">
    <text evidence="9 10">Belongs to the class-III pyridoxal-phosphate-dependent aminotransferase family. BioA subfamily.</text>
</comment>
<dbReference type="GO" id="GO:0030170">
    <property type="term" value="F:pyridoxal phosphate binding"/>
    <property type="evidence" value="ECO:0007669"/>
    <property type="project" value="UniProtKB-UniRule"/>
</dbReference>
<dbReference type="InterPro" id="IPR005814">
    <property type="entry name" value="Aminotrans_3"/>
</dbReference>
<dbReference type="RefSeq" id="WP_065160234.1">
    <property type="nucleotide sequence ID" value="NZ_LZLQ01000124.1"/>
</dbReference>
<evidence type="ECO:0000256" key="9">
    <source>
        <dbReference type="ARBA" id="ARBA00060970"/>
    </source>
</evidence>
<dbReference type="PROSITE" id="PS00600">
    <property type="entry name" value="AA_TRANSFER_CLASS_3"/>
    <property type="match status" value="1"/>
</dbReference>
<dbReference type="InterPro" id="IPR049704">
    <property type="entry name" value="Aminotrans_3_PPA_site"/>
</dbReference>
<dbReference type="SUPFAM" id="SSF53383">
    <property type="entry name" value="PLP-dependent transferases"/>
    <property type="match status" value="1"/>
</dbReference>
<dbReference type="FunFam" id="3.40.640.10:FF:000041">
    <property type="entry name" value="Adenosylmethionine-8-amino-7-oxononanoate aminotransferase"/>
    <property type="match status" value="1"/>
</dbReference>
<comment type="caution">
    <text evidence="11">The sequence shown here is derived from an EMBL/GenBank/DDBJ whole genome shotgun (WGS) entry which is preliminary data.</text>
</comment>
<dbReference type="NCBIfam" id="TIGR00508">
    <property type="entry name" value="bioA"/>
    <property type="match status" value="1"/>
</dbReference>
<feature type="site" description="Participates in the substrate recognition with KAPA and in a stacking interaction with the adenine ring of SAM" evidence="10">
    <location>
        <position position="25"/>
    </location>
</feature>
<dbReference type="InterPro" id="IPR015424">
    <property type="entry name" value="PyrdxlP-dep_Trfase"/>
</dbReference>
<keyword evidence="12" id="KW-1185">Reference proteome</keyword>
<feature type="binding site" evidence="10">
    <location>
        <position position="316"/>
    </location>
    <ligand>
        <name>substrate</name>
    </ligand>
</feature>
<dbReference type="GO" id="GO:0009102">
    <property type="term" value="P:biotin biosynthetic process"/>
    <property type="evidence" value="ECO:0007669"/>
    <property type="project" value="UniProtKB-UniRule"/>
</dbReference>
<comment type="function">
    <text evidence="10">Catalyzes the transfer of the alpha-amino group from S-adenosyl-L-methionine (SAM) to 7-keto-8-aminopelargonic acid (KAPA) to form 7,8-diaminopelargonic acid (DAPA). It is the only aminotransferase known to utilize SAM as an amino donor.</text>
</comment>
<feature type="binding site" evidence="10">
    <location>
        <begin position="317"/>
        <end position="318"/>
    </location>
    <ligand>
        <name>pyridoxal 5'-phosphate</name>
        <dbReference type="ChEBI" id="CHEBI:597326"/>
    </ligand>
</feature>
<dbReference type="Pfam" id="PF00202">
    <property type="entry name" value="Aminotran_3"/>
    <property type="match status" value="1"/>
</dbReference>
<accession>A0A1A3MTX6</accession>
<dbReference type="EMBL" id="LZLQ01000124">
    <property type="protein sequence ID" value="OBK12530.1"/>
    <property type="molecule type" value="Genomic_DNA"/>
</dbReference>
<dbReference type="Gene3D" id="3.40.640.10">
    <property type="entry name" value="Type I PLP-dependent aspartate aminotransferase-like (Major domain)"/>
    <property type="match status" value="1"/>
</dbReference>
<comment type="cofactor">
    <cofactor evidence="1 10">
        <name>pyridoxal 5'-phosphate</name>
        <dbReference type="ChEBI" id="CHEBI:597326"/>
    </cofactor>
</comment>
<evidence type="ECO:0000313" key="11">
    <source>
        <dbReference type="EMBL" id="OBK12530.1"/>
    </source>
</evidence>
<feature type="binding site" evidence="10">
    <location>
        <begin position="124"/>
        <end position="125"/>
    </location>
    <ligand>
        <name>pyridoxal 5'-phosphate</name>
        <dbReference type="ChEBI" id="CHEBI:597326"/>
    </ligand>
</feature>
<comment type="subunit">
    <text evidence="10">Homodimer.</text>
</comment>
<keyword evidence="5 10" id="KW-0949">S-adenosyl-L-methionine</keyword>
<keyword evidence="3 10" id="KW-0032">Aminotransferase</keyword>
<evidence type="ECO:0000256" key="3">
    <source>
        <dbReference type="ARBA" id="ARBA00022576"/>
    </source>
</evidence>
<evidence type="ECO:0000256" key="10">
    <source>
        <dbReference type="HAMAP-Rule" id="MF_00834"/>
    </source>
</evidence>
<organism evidence="11 12">
    <name type="scientific">Mycobacterium asiaticum</name>
    <dbReference type="NCBI Taxonomy" id="1790"/>
    <lineage>
        <taxon>Bacteria</taxon>
        <taxon>Bacillati</taxon>
        <taxon>Actinomycetota</taxon>
        <taxon>Actinomycetes</taxon>
        <taxon>Mycobacteriales</taxon>
        <taxon>Mycobacteriaceae</taxon>
        <taxon>Mycobacterium</taxon>
    </lineage>
</organism>
<keyword evidence="7 10" id="KW-0663">Pyridoxal phosphate</keyword>
<dbReference type="GO" id="GO:0005737">
    <property type="term" value="C:cytoplasm"/>
    <property type="evidence" value="ECO:0007669"/>
    <property type="project" value="UniProtKB-SubCell"/>
</dbReference>
<dbReference type="InterPro" id="IPR005815">
    <property type="entry name" value="BioA"/>
</dbReference>
<dbReference type="NCBIfam" id="NF004624">
    <property type="entry name" value="PRK05964.1"/>
    <property type="match status" value="1"/>
</dbReference>
<feature type="binding site" evidence="10">
    <location>
        <position position="400"/>
    </location>
    <ligand>
        <name>substrate</name>
    </ligand>
</feature>